<dbReference type="InterPro" id="IPR036397">
    <property type="entry name" value="RNaseH_sf"/>
</dbReference>
<dbReference type="PANTHER" id="PTHR47515:SF1">
    <property type="entry name" value="BLR2054 PROTEIN"/>
    <property type="match status" value="1"/>
</dbReference>
<comment type="caution">
    <text evidence="2">The sequence shown here is derived from an EMBL/GenBank/DDBJ whole genome shotgun (WGS) entry which is preliminary data.</text>
</comment>
<reference evidence="2" key="2">
    <citation type="submission" date="2020-09" db="EMBL/GenBank/DDBJ databases">
        <authorList>
            <person name="Sun Q."/>
            <person name="Kim S."/>
        </authorList>
    </citation>
    <scope>NUCLEOTIDE SEQUENCE</scope>
    <source>
        <strain evidence="2">KCTC 32513</strain>
    </source>
</reference>
<protein>
    <recommendedName>
        <fullName evidence="1">Integrase catalytic domain-containing protein</fullName>
    </recommendedName>
</protein>
<dbReference type="Gene3D" id="3.30.420.10">
    <property type="entry name" value="Ribonuclease H-like superfamily/Ribonuclease H"/>
    <property type="match status" value="1"/>
</dbReference>
<dbReference type="GO" id="GO:0015074">
    <property type="term" value="P:DNA integration"/>
    <property type="evidence" value="ECO:0007669"/>
    <property type="project" value="InterPro"/>
</dbReference>
<dbReference type="AlphaFoldDB" id="A0A8J3CQ77"/>
<keyword evidence="3" id="KW-1185">Reference proteome</keyword>
<gene>
    <name evidence="2" type="ORF">GCM10009069_05200</name>
</gene>
<dbReference type="SUPFAM" id="SSF53098">
    <property type="entry name" value="Ribonuclease H-like"/>
    <property type="match status" value="1"/>
</dbReference>
<evidence type="ECO:0000313" key="3">
    <source>
        <dbReference type="Proteomes" id="UP000634004"/>
    </source>
</evidence>
<dbReference type="GO" id="GO:0003676">
    <property type="term" value="F:nucleic acid binding"/>
    <property type="evidence" value="ECO:0007669"/>
    <property type="project" value="InterPro"/>
</dbReference>
<dbReference type="PROSITE" id="PS50994">
    <property type="entry name" value="INTEGRASE"/>
    <property type="match status" value="1"/>
</dbReference>
<dbReference type="EMBL" id="BMZH01000002">
    <property type="protein sequence ID" value="GHA85047.1"/>
    <property type="molecule type" value="Genomic_DNA"/>
</dbReference>
<dbReference type="Pfam" id="PF13683">
    <property type="entry name" value="rve_3"/>
    <property type="match status" value="1"/>
</dbReference>
<proteinExistence type="predicted"/>
<name>A0A8J3CQ77_9PROT</name>
<sequence length="129" mass="15020">MDFMADKLAYGAKIRLLIVINMFTREALAIEDGPRLRDENVANVLNRLVYLHGRPERVFCDDGAEFTGQTMDLWAYSHKIRLDFSRPGTPTDNAHIESFNRSVRNELLNVIWFISLAEVNRLSEAWRRH</sequence>
<feature type="domain" description="Integrase catalytic" evidence="1">
    <location>
        <begin position="1"/>
        <end position="129"/>
    </location>
</feature>
<evidence type="ECO:0000259" key="1">
    <source>
        <dbReference type="PROSITE" id="PS50994"/>
    </source>
</evidence>
<dbReference type="InterPro" id="IPR001584">
    <property type="entry name" value="Integrase_cat-core"/>
</dbReference>
<evidence type="ECO:0000313" key="2">
    <source>
        <dbReference type="EMBL" id="GHA85047.1"/>
    </source>
</evidence>
<reference evidence="2" key="1">
    <citation type="journal article" date="2014" name="Int. J. Syst. Evol. Microbiol.">
        <title>Complete genome sequence of Corynebacterium casei LMG S-19264T (=DSM 44701T), isolated from a smear-ripened cheese.</title>
        <authorList>
            <consortium name="US DOE Joint Genome Institute (JGI-PGF)"/>
            <person name="Walter F."/>
            <person name="Albersmeier A."/>
            <person name="Kalinowski J."/>
            <person name="Ruckert C."/>
        </authorList>
    </citation>
    <scope>NUCLEOTIDE SEQUENCE</scope>
    <source>
        <strain evidence="2">KCTC 32513</strain>
    </source>
</reference>
<organism evidence="2 3">
    <name type="scientific">Algimonas arctica</name>
    <dbReference type="NCBI Taxonomy" id="1479486"/>
    <lineage>
        <taxon>Bacteria</taxon>
        <taxon>Pseudomonadati</taxon>
        <taxon>Pseudomonadota</taxon>
        <taxon>Alphaproteobacteria</taxon>
        <taxon>Maricaulales</taxon>
        <taxon>Robiginitomaculaceae</taxon>
        <taxon>Algimonas</taxon>
    </lineage>
</organism>
<dbReference type="Proteomes" id="UP000634004">
    <property type="component" value="Unassembled WGS sequence"/>
</dbReference>
<dbReference type="InterPro" id="IPR012337">
    <property type="entry name" value="RNaseH-like_sf"/>
</dbReference>
<accession>A0A8J3CQ77</accession>
<dbReference type="PANTHER" id="PTHR47515">
    <property type="entry name" value="LOW CALCIUM RESPONSE LOCUS PROTEIN T"/>
    <property type="match status" value="1"/>
</dbReference>